<evidence type="ECO:0000259" key="1">
    <source>
        <dbReference type="Pfam" id="PF00148"/>
    </source>
</evidence>
<dbReference type="Proteomes" id="UP000186015">
    <property type="component" value="Unassembled WGS sequence"/>
</dbReference>
<dbReference type="OrthoDB" id="3199475at2"/>
<protein>
    <submittedName>
        <fullName evidence="2">Nitrogenase component 1 type Oxidoreductase</fullName>
    </submittedName>
</protein>
<dbReference type="SUPFAM" id="SSF53807">
    <property type="entry name" value="Helical backbone' metal receptor"/>
    <property type="match status" value="1"/>
</dbReference>
<gene>
    <name evidence="2" type="ORF">SAMN05216469_10620</name>
</gene>
<dbReference type="GO" id="GO:0016491">
    <property type="term" value="F:oxidoreductase activity"/>
    <property type="evidence" value="ECO:0007669"/>
    <property type="project" value="InterPro"/>
</dbReference>
<dbReference type="InterPro" id="IPR000510">
    <property type="entry name" value="Nase/OxRdtase_comp1"/>
</dbReference>
<accession>A0A1H7K2E5</accession>
<organism evidence="2 3">
    <name type="scientific">Ruminococcus albus</name>
    <dbReference type="NCBI Taxonomy" id="1264"/>
    <lineage>
        <taxon>Bacteria</taxon>
        <taxon>Bacillati</taxon>
        <taxon>Bacillota</taxon>
        <taxon>Clostridia</taxon>
        <taxon>Eubacteriales</taxon>
        <taxon>Oscillospiraceae</taxon>
        <taxon>Ruminococcus</taxon>
    </lineage>
</organism>
<sequence>MKKFLRYISPLAPDDSGACSVLYELGGITVICDAGGCAGNVCGFDEPRWFTKKSALFSAGLRDMDAILGRDDRLVAKLALAQQQLERDFTAIVGTPVPAVIATDYKALERMAEKKTGVPCITVATDGTKLYDKGEEEAYLKLFKKFAEEKLPTEKGTAAVIGATPLDTGYITAERIVSAIKAEGYEEVKCIGFDSGLDEVKRISRFEKIFMISPAGIRAGKYLEEKFSLDVEVHGCPLPEEYIEKLKALEPKGRTLIVHQQMAANAVRDIIGGDAVCGTFFMLDSKAAREGDFHIADEEDFAEKAKGFDLIIGDISLKRALPEHKGDWFDLPHFAVSGRTFTK</sequence>
<reference evidence="2 3" key="1">
    <citation type="submission" date="2016-10" db="EMBL/GenBank/DDBJ databases">
        <authorList>
            <person name="de Groot N.N."/>
        </authorList>
    </citation>
    <scope>NUCLEOTIDE SEQUENCE [LARGE SCALE GENOMIC DNA]</scope>
    <source>
        <strain evidence="2 3">KH2T6</strain>
    </source>
</reference>
<dbReference type="Pfam" id="PF00148">
    <property type="entry name" value="Oxidored_nitro"/>
    <property type="match status" value="1"/>
</dbReference>
<dbReference type="AlphaFoldDB" id="A0A1H7K2E5"/>
<evidence type="ECO:0000313" key="3">
    <source>
        <dbReference type="Proteomes" id="UP000186015"/>
    </source>
</evidence>
<dbReference type="EMBL" id="FOAT01000006">
    <property type="protein sequence ID" value="SEK80754.1"/>
    <property type="molecule type" value="Genomic_DNA"/>
</dbReference>
<name>A0A1H7K2E5_RUMAL</name>
<proteinExistence type="predicted"/>
<dbReference type="Gene3D" id="3.40.50.1980">
    <property type="entry name" value="Nitrogenase molybdenum iron protein domain"/>
    <property type="match status" value="1"/>
</dbReference>
<evidence type="ECO:0000313" key="2">
    <source>
        <dbReference type="EMBL" id="SEK80754.1"/>
    </source>
</evidence>
<dbReference type="RefSeq" id="WP_074832399.1">
    <property type="nucleotide sequence ID" value="NZ_FOAT01000006.1"/>
</dbReference>
<feature type="domain" description="Nitrogenase/oxidoreductase component 1" evidence="1">
    <location>
        <begin position="50"/>
        <end position="233"/>
    </location>
</feature>